<name>A0A445N1Q4_9BACT</name>
<dbReference type="Gene3D" id="1.20.120.330">
    <property type="entry name" value="Nucleotidyltransferases domain 2"/>
    <property type="match status" value="1"/>
</dbReference>
<organism evidence="2">
    <name type="scientific">uncultured Desulfobacterium sp</name>
    <dbReference type="NCBI Taxonomy" id="201089"/>
    <lineage>
        <taxon>Bacteria</taxon>
        <taxon>Pseudomonadati</taxon>
        <taxon>Thermodesulfobacteriota</taxon>
        <taxon>Desulfobacteria</taxon>
        <taxon>Desulfobacterales</taxon>
        <taxon>Desulfobacteriaceae</taxon>
        <taxon>Desulfobacterium</taxon>
        <taxon>environmental samples</taxon>
    </lineage>
</organism>
<sequence length="128" mass="15064">MDKIVAHWVEQSRYDLDTAKAMLIAARYLYVAYMCQQAIEKMIKAIIAQQGKENYPIHNLNRLAEIAEISNELSQEQLDFIAELTPYHIEARYGDYKESLSEIIDEQRARSVYEKTLGLFQWLYKKIN</sequence>
<protein>
    <submittedName>
        <fullName evidence="2">HEPN domain protein</fullName>
    </submittedName>
</protein>
<gene>
    <name evidence="2" type="ORF">PITCH_A700005</name>
</gene>
<dbReference type="EMBL" id="OJIN01000215">
    <property type="protein sequence ID" value="SPD75635.1"/>
    <property type="molecule type" value="Genomic_DNA"/>
</dbReference>
<proteinExistence type="predicted"/>
<dbReference type="InterPro" id="IPR007842">
    <property type="entry name" value="HEPN_dom"/>
</dbReference>
<evidence type="ECO:0000313" key="2">
    <source>
        <dbReference type="EMBL" id="SPD75635.1"/>
    </source>
</evidence>
<accession>A0A445N1Q4</accession>
<dbReference type="AlphaFoldDB" id="A0A445N1Q4"/>
<dbReference type="SMART" id="SM00748">
    <property type="entry name" value="HEPN"/>
    <property type="match status" value="1"/>
</dbReference>
<feature type="domain" description="HEPN" evidence="1">
    <location>
        <begin position="9"/>
        <end position="119"/>
    </location>
</feature>
<dbReference type="SUPFAM" id="SSF81593">
    <property type="entry name" value="Nucleotidyltransferase substrate binding subunit/domain"/>
    <property type="match status" value="1"/>
</dbReference>
<evidence type="ECO:0000259" key="1">
    <source>
        <dbReference type="PROSITE" id="PS50910"/>
    </source>
</evidence>
<dbReference type="PROSITE" id="PS50910">
    <property type="entry name" value="HEPN"/>
    <property type="match status" value="1"/>
</dbReference>
<reference evidence="2" key="1">
    <citation type="submission" date="2018-01" db="EMBL/GenBank/DDBJ databases">
        <authorList>
            <person name="Regsiter A."/>
            <person name="William W."/>
        </authorList>
    </citation>
    <scope>NUCLEOTIDE SEQUENCE</scope>
    <source>
        <strain evidence="2">TRIP AH-1</strain>
    </source>
</reference>
<dbReference type="Pfam" id="PF05168">
    <property type="entry name" value="HEPN"/>
    <property type="match status" value="1"/>
</dbReference>